<dbReference type="EMBL" id="JALZ01000015">
    <property type="protein sequence ID" value="ETX13966.1"/>
    <property type="molecule type" value="Genomic_DNA"/>
</dbReference>
<evidence type="ECO:0000259" key="4">
    <source>
        <dbReference type="Pfam" id="PF01103"/>
    </source>
</evidence>
<name>X7EFI8_9RHOB</name>
<dbReference type="InterPro" id="IPR000184">
    <property type="entry name" value="Bac_surfAg_D15"/>
</dbReference>
<dbReference type="Gene3D" id="3.10.20.310">
    <property type="entry name" value="membrane protein fhac"/>
    <property type="match status" value="1"/>
</dbReference>
<dbReference type="STRING" id="1449350.OCH239_05770"/>
<evidence type="ECO:0000313" key="6">
    <source>
        <dbReference type="Proteomes" id="UP000022447"/>
    </source>
</evidence>
<keyword evidence="2" id="KW-1134">Transmembrane beta strand</keyword>
<reference evidence="5 6" key="1">
    <citation type="submission" date="2014-01" db="EMBL/GenBank/DDBJ databases">
        <title>Roseivivax halodurans JCM 10272 Genome Sequencing.</title>
        <authorList>
            <person name="Lai Q."/>
            <person name="Li G."/>
            <person name="Shao Z."/>
        </authorList>
    </citation>
    <scope>NUCLEOTIDE SEQUENCE [LARGE SCALE GENOMIC DNA]</scope>
    <source>
        <strain evidence="5 6">JCM 10272</strain>
    </source>
</reference>
<dbReference type="AlphaFoldDB" id="X7EFI8"/>
<evidence type="ECO:0000313" key="5">
    <source>
        <dbReference type="EMBL" id="ETX13966.1"/>
    </source>
</evidence>
<keyword evidence="6" id="KW-1185">Reference proteome</keyword>
<evidence type="ECO:0000256" key="3">
    <source>
        <dbReference type="ARBA" id="ARBA00023136"/>
    </source>
</evidence>
<dbReference type="Proteomes" id="UP000022447">
    <property type="component" value="Unassembled WGS sequence"/>
</dbReference>
<keyword evidence="3" id="KW-0472">Membrane</keyword>
<sequence>MDACPLGFPCGGSRQQKRATRAVSNVNSYRLSLGLAGLGALLCADAASALDDVSYSVTAPSEQQREEMRDFLRDISLISQAENDGRTDPQGLVSTALADYTQLLEGLYSKGYYSGVINITVDGREASEIALLDLPDTVSRILVRVETGPQFRFDRADIGPLPSRRTPIPEGYAPGQVAESGVIQDAVDVAIEAWRENSNAKATIASEEVIAKHNEARLSAMIGIRPGPRVTFGDMIVTTPSYVRQSAIRRIAGFPEGEPFAPSEVEKVVERLRDTGAFSSVTLQEREVLGPGNTLDMDLAVSDQKPRRIGFGAEISTLEGAAVNAFWLHRNLFGGAERFRVEGSVSNIGSSESGMDYSLSSRLDVPAIYGPDTDGFLSGSLAYADEPTYESTSAVATFGVSRQLTDDLEVELGLGLAYFDVIDDIGERDFLTVIFPAELTWDKRSDELNPKQGFYVNAEATPYVGLGDTQSGARLYGDARYYLGFGDGDPNVVAARLQVGSVVGSDLTETPPDYLFFSGGGGTVRGQPYQSLNVDLGDGDETGGRSFVGVSAEFRREITDNIGAVAFYDGGYIDSDSFVSADSDFHSGAGLGLRYQTGIGPIRFDVASPVSGDTGEGIQYYIGIGQAF</sequence>
<dbReference type="Gene3D" id="2.40.160.50">
    <property type="entry name" value="membrane protein fhac: a member of the omp85/tpsb transporter family"/>
    <property type="match status" value="1"/>
</dbReference>
<dbReference type="PANTHER" id="PTHR12815">
    <property type="entry name" value="SORTING AND ASSEMBLY MACHINERY SAMM50 PROTEIN FAMILY MEMBER"/>
    <property type="match status" value="1"/>
</dbReference>
<organism evidence="5 6">
    <name type="scientific">Roseivivax halodurans JCM 10272</name>
    <dbReference type="NCBI Taxonomy" id="1449350"/>
    <lineage>
        <taxon>Bacteria</taxon>
        <taxon>Pseudomonadati</taxon>
        <taxon>Pseudomonadota</taxon>
        <taxon>Alphaproteobacteria</taxon>
        <taxon>Rhodobacterales</taxon>
        <taxon>Roseobacteraceae</taxon>
        <taxon>Roseivivax</taxon>
    </lineage>
</organism>
<proteinExistence type="predicted"/>
<dbReference type="InterPro" id="IPR039910">
    <property type="entry name" value="D15-like"/>
</dbReference>
<dbReference type="PANTHER" id="PTHR12815:SF42">
    <property type="entry name" value="BACTERIAL SURFACE ANTIGEN (D15) DOMAIN-CONTAINING PROTEIN"/>
    <property type="match status" value="1"/>
</dbReference>
<dbReference type="Pfam" id="PF01103">
    <property type="entry name" value="Omp85"/>
    <property type="match status" value="1"/>
</dbReference>
<comment type="caution">
    <text evidence="5">The sequence shown here is derived from an EMBL/GenBank/DDBJ whole genome shotgun (WGS) entry which is preliminary data.</text>
</comment>
<keyword evidence="2" id="KW-0812">Transmembrane</keyword>
<dbReference type="eggNOG" id="COG0729">
    <property type="taxonomic scope" value="Bacteria"/>
</dbReference>
<protein>
    <submittedName>
        <fullName evidence="5">Membrane protein</fullName>
    </submittedName>
</protein>
<comment type="subcellular location">
    <subcellularLocation>
        <location evidence="1">Membrane</location>
    </subcellularLocation>
</comment>
<evidence type="ECO:0000256" key="1">
    <source>
        <dbReference type="ARBA" id="ARBA00004370"/>
    </source>
</evidence>
<accession>X7EFI8</accession>
<dbReference type="PATRIC" id="fig|1449350.3.peg.2834"/>
<feature type="domain" description="Bacterial surface antigen (D15)" evidence="4">
    <location>
        <begin position="331"/>
        <end position="628"/>
    </location>
</feature>
<gene>
    <name evidence="5" type="ORF">OCH239_05770</name>
</gene>
<dbReference type="GO" id="GO:0019867">
    <property type="term" value="C:outer membrane"/>
    <property type="evidence" value="ECO:0007669"/>
    <property type="project" value="InterPro"/>
</dbReference>
<evidence type="ECO:0000256" key="2">
    <source>
        <dbReference type="ARBA" id="ARBA00022452"/>
    </source>
</evidence>